<accession>A0A915DTK1</accession>
<proteinExistence type="predicted"/>
<evidence type="ECO:0000313" key="1">
    <source>
        <dbReference type="Proteomes" id="UP000887574"/>
    </source>
</evidence>
<keyword evidence="1" id="KW-1185">Reference proteome</keyword>
<name>A0A915DTK1_9BILA</name>
<dbReference type="Proteomes" id="UP000887574">
    <property type="component" value="Unplaced"/>
</dbReference>
<dbReference type="WBParaSite" id="jg23026">
    <property type="protein sequence ID" value="jg23026"/>
    <property type="gene ID" value="jg23026"/>
</dbReference>
<evidence type="ECO:0000313" key="2">
    <source>
        <dbReference type="WBParaSite" id="jg23026"/>
    </source>
</evidence>
<dbReference type="AlphaFoldDB" id="A0A915DTK1"/>
<protein>
    <submittedName>
        <fullName evidence="2">Uncharacterized protein</fullName>
    </submittedName>
</protein>
<sequence length="143" mass="16478">MQRNSNYWLLFEADNITGTIYNLDTQANRLAYDFTVDNETIFATGRYRESDSKSQVQTATIQIYFLPVRPRHLPVIKVLSPRKWSLKMAFSADRNGSYVLTSSKLSTYFYNDTSDIQSSGAVFASKSFVNSIHYTRLLKDNVY</sequence>
<reference evidence="2" key="1">
    <citation type="submission" date="2022-11" db="UniProtKB">
        <authorList>
            <consortium name="WormBaseParasite"/>
        </authorList>
    </citation>
    <scope>IDENTIFICATION</scope>
</reference>
<organism evidence="1 2">
    <name type="scientific">Ditylenchus dipsaci</name>
    <dbReference type="NCBI Taxonomy" id="166011"/>
    <lineage>
        <taxon>Eukaryota</taxon>
        <taxon>Metazoa</taxon>
        <taxon>Ecdysozoa</taxon>
        <taxon>Nematoda</taxon>
        <taxon>Chromadorea</taxon>
        <taxon>Rhabditida</taxon>
        <taxon>Tylenchina</taxon>
        <taxon>Tylenchomorpha</taxon>
        <taxon>Sphaerularioidea</taxon>
        <taxon>Anguinidae</taxon>
        <taxon>Anguininae</taxon>
        <taxon>Ditylenchus</taxon>
    </lineage>
</organism>